<dbReference type="Pfam" id="PF05569">
    <property type="entry name" value="Peptidase_M56"/>
    <property type="match status" value="1"/>
</dbReference>
<dbReference type="AlphaFoldDB" id="N1WXT8"/>
<keyword evidence="2 5" id="KW-0812">Transmembrane</keyword>
<reference evidence="5 6" key="1">
    <citation type="journal article" date="2014" name="Genome Biol. Evol.">
        <title>Extensive gene acquisition in the extremely psychrophilic bacterial species Psychroflexus torquis and the link to sea-ice ecosystem specialism.</title>
        <authorList>
            <person name="Feng S."/>
            <person name="Powell S.M."/>
            <person name="Wilson R."/>
            <person name="Bowman J.P."/>
        </authorList>
    </citation>
    <scope>NUCLEOTIDE SEQUENCE [LARGE SCALE GENOMIC DNA]</scope>
    <source>
        <strain evidence="5 6">ACAM 44</strain>
    </source>
</reference>
<feature type="transmembrane region" description="Helical" evidence="2">
    <location>
        <begin position="6"/>
        <end position="22"/>
    </location>
</feature>
<feature type="domain" description="Peptidase M56" evidence="4">
    <location>
        <begin position="153"/>
        <end position="265"/>
    </location>
</feature>
<evidence type="ECO:0000256" key="1">
    <source>
        <dbReference type="SAM" id="Coils"/>
    </source>
</evidence>
<dbReference type="Gene3D" id="3.30.1150.10">
    <property type="match status" value="1"/>
</dbReference>
<dbReference type="PANTHER" id="PTHR34978">
    <property type="entry name" value="POSSIBLE SENSOR-TRANSDUCER PROTEIN BLAR"/>
    <property type="match status" value="1"/>
</dbReference>
<feature type="transmembrane region" description="Helical" evidence="2">
    <location>
        <begin position="100"/>
        <end position="119"/>
    </location>
</feature>
<evidence type="ECO:0000313" key="6">
    <source>
        <dbReference type="Proteomes" id="UP000012317"/>
    </source>
</evidence>
<evidence type="ECO:0000256" key="2">
    <source>
        <dbReference type="SAM" id="Phobius"/>
    </source>
</evidence>
<dbReference type="EMBL" id="APLF01000009">
    <property type="protein sequence ID" value="EMY80698.1"/>
    <property type="molecule type" value="Genomic_DNA"/>
</dbReference>
<dbReference type="STRING" id="1189619.pgond44_09046"/>
<name>N1WXT8_9FLAO</name>
<dbReference type="PANTHER" id="PTHR34978:SF3">
    <property type="entry name" value="SLR0241 PROTEIN"/>
    <property type="match status" value="1"/>
</dbReference>
<dbReference type="InterPro" id="IPR008756">
    <property type="entry name" value="Peptidase_M56"/>
</dbReference>
<dbReference type="InterPro" id="IPR037682">
    <property type="entry name" value="TonB_C"/>
</dbReference>
<dbReference type="CDD" id="cd07341">
    <property type="entry name" value="M56_BlaR1_MecR1_like"/>
    <property type="match status" value="1"/>
</dbReference>
<feature type="coiled-coil region" evidence="1">
    <location>
        <begin position="295"/>
        <end position="328"/>
    </location>
</feature>
<feature type="transmembrane region" description="Helical" evidence="2">
    <location>
        <begin position="34"/>
        <end position="55"/>
    </location>
</feature>
<evidence type="ECO:0000259" key="3">
    <source>
        <dbReference type="Pfam" id="PF03544"/>
    </source>
</evidence>
<feature type="domain" description="TonB C-terminal" evidence="3">
    <location>
        <begin position="471"/>
        <end position="531"/>
    </location>
</feature>
<dbReference type="RefSeq" id="WP_003440434.1">
    <property type="nucleotide sequence ID" value="NZ_APLF01000009.1"/>
</dbReference>
<comment type="caution">
    <text evidence="5">The sequence shown here is derived from an EMBL/GenBank/DDBJ whole genome shotgun (WGS) entry which is preliminary data.</text>
</comment>
<dbReference type="eggNOG" id="COG4219">
    <property type="taxonomic scope" value="Bacteria"/>
</dbReference>
<protein>
    <submittedName>
        <fullName evidence="5">Transmembrane penicillinase antirepressor BlaR-like protein</fullName>
    </submittedName>
</protein>
<accession>N1WXT8</accession>
<evidence type="ECO:0000313" key="5">
    <source>
        <dbReference type="EMBL" id="EMY80698.1"/>
    </source>
</evidence>
<keyword evidence="2" id="KW-0472">Membrane</keyword>
<keyword evidence="1" id="KW-0175">Coiled coil</keyword>
<proteinExistence type="predicted"/>
<sequence length="536" mass="60922">MGLYILDVILFQSCFLGLYLVFKKETFYSYNRLYLLGTALLSFMLPLLDLGFLAFDLGSANAAEQNTSQLQNYFLMGEEVNLTTSGQTSTPQTLSWSLDAILKLVYLIGFSVFCVKFSIGYWKLKQVIATATFDSYKENIKCYSLSSSNNAFTFWNSIFIGDQIAEDQRDKIIVHELEHAKANHGADLLFSEILRALLWLSPAHHVLKRELLLVHELQADAVAAKHLSKKEYAQSLLNQAFDTQNFEFSNSFFNHSQLKLRLMMLQKKNSTSRSKLKYLLILPLVALMLTYTACKEESKDEIQQMTEEAEAKQLKAQYMKELKEAVAEYGMWSNDMPDKFKFSNYREIKSKEDFYRINALMIYVSTEMANENSKVGATDSELLEKVKSQTYEDYLKQKNNPTTTVTEIEKGNSIGDVPFAVIENVPVFPGCEGLETNKERKECMSNEISQFVNGNFNTNLAVELDLKGITRVYVQFKIDKNGKIVNVTARAPHPILEAEGERVINKLPTMKPGEQGGEKVGVIYSLPITFKVSNED</sequence>
<feature type="transmembrane region" description="Helical" evidence="2">
    <location>
        <begin position="276"/>
        <end position="293"/>
    </location>
</feature>
<gene>
    <name evidence="5" type="ORF">pgond44_09046</name>
</gene>
<dbReference type="SUPFAM" id="SSF74653">
    <property type="entry name" value="TolA/TonB C-terminal domain"/>
    <property type="match status" value="1"/>
</dbReference>
<evidence type="ECO:0000259" key="4">
    <source>
        <dbReference type="Pfam" id="PF05569"/>
    </source>
</evidence>
<dbReference type="InterPro" id="IPR052173">
    <property type="entry name" value="Beta-lactam_resp_regulator"/>
</dbReference>
<dbReference type="GO" id="GO:0055085">
    <property type="term" value="P:transmembrane transport"/>
    <property type="evidence" value="ECO:0007669"/>
    <property type="project" value="InterPro"/>
</dbReference>
<organism evidence="5 6">
    <name type="scientific">Psychroflexus gondwanensis ACAM 44</name>
    <dbReference type="NCBI Taxonomy" id="1189619"/>
    <lineage>
        <taxon>Bacteria</taxon>
        <taxon>Pseudomonadati</taxon>
        <taxon>Bacteroidota</taxon>
        <taxon>Flavobacteriia</taxon>
        <taxon>Flavobacteriales</taxon>
        <taxon>Flavobacteriaceae</taxon>
        <taxon>Psychroflexus</taxon>
    </lineage>
</organism>
<keyword evidence="6" id="KW-1185">Reference proteome</keyword>
<keyword evidence="2" id="KW-1133">Transmembrane helix</keyword>
<dbReference type="Pfam" id="PF03544">
    <property type="entry name" value="TonB_C"/>
    <property type="match status" value="1"/>
</dbReference>
<dbReference type="Proteomes" id="UP000012317">
    <property type="component" value="Unassembled WGS sequence"/>
</dbReference>